<evidence type="ECO:0000313" key="2">
    <source>
        <dbReference type="EMBL" id="SHJ65190.1"/>
    </source>
</evidence>
<keyword evidence="3" id="KW-1185">Reference proteome</keyword>
<evidence type="ECO:0000313" key="3">
    <source>
        <dbReference type="Proteomes" id="UP000184432"/>
    </source>
</evidence>
<dbReference type="STRING" id="570521.SAMN04488508_11368"/>
<dbReference type="Pfam" id="PF17116">
    <property type="entry name" value="T9SS_plug_1st"/>
    <property type="match status" value="1"/>
</dbReference>
<gene>
    <name evidence="2" type="ORF">SAMN04488508_11368</name>
</gene>
<feature type="domain" description="Type 9 secretion system plug protein N-terminal" evidence="1">
    <location>
        <begin position="37"/>
        <end position="159"/>
    </location>
</feature>
<protein>
    <recommendedName>
        <fullName evidence="1">Type 9 secretion system plug protein N-terminal domain-containing protein</fullName>
    </recommendedName>
</protein>
<organism evidence="2 3">
    <name type="scientific">Aquimarina spongiae</name>
    <dbReference type="NCBI Taxonomy" id="570521"/>
    <lineage>
        <taxon>Bacteria</taxon>
        <taxon>Pseudomonadati</taxon>
        <taxon>Bacteroidota</taxon>
        <taxon>Flavobacteriia</taxon>
        <taxon>Flavobacteriales</taxon>
        <taxon>Flavobacteriaceae</taxon>
        <taxon>Aquimarina</taxon>
    </lineage>
</organism>
<proteinExistence type="predicted"/>
<evidence type="ECO:0000259" key="1">
    <source>
        <dbReference type="Pfam" id="PF17116"/>
    </source>
</evidence>
<dbReference type="Proteomes" id="UP000184432">
    <property type="component" value="Unassembled WGS sequence"/>
</dbReference>
<sequence length="422" mass="49298">MLKINKQALALFILFIGIHQIIISQSPIDEAPTADYIKTIQFSGDQEFAGIPIIKLGDPIQISFDDVNGDEADYYYRITHYDFDWTPSVLYKNEFMDGFDEIRIVDYENSFNTLQMYSHYTLEIPNQDTRGLKVSGNYLLEIYNDDEDVVFSRKFIIYEPLTTVKVYTKRSRDLNFINTKQSVQFEINSPREILRDPKRTVKTLVMQNNDIKQSITDLIPQFTIANSLVYKYDQESAFWGGNEFLAFDNKEIRASTADIERIELNNIYHNYLYRDVVRANRRYTYNPDINGNFVVRNLNADNNNVEADYAWIHFALECYEPLEGGELHIYGNFNNYTLDESTRLEYDQESGYYFLKKLFKQGFYNYKYVLVRPDGSIDPGFVSGNFDETENEYIVIPYYRAPATRYDRAIGKGIGNSANITN</sequence>
<dbReference type="OrthoDB" id="1522602at2"/>
<dbReference type="RefSeq" id="WP_073321582.1">
    <property type="nucleotide sequence ID" value="NZ_FQYP01000013.1"/>
</dbReference>
<dbReference type="InterPro" id="IPR031345">
    <property type="entry name" value="T9SS_Plug_N"/>
</dbReference>
<dbReference type="AlphaFoldDB" id="A0A1M6L1T4"/>
<accession>A0A1M6L1T4</accession>
<reference evidence="3" key="1">
    <citation type="submission" date="2016-11" db="EMBL/GenBank/DDBJ databases">
        <authorList>
            <person name="Varghese N."/>
            <person name="Submissions S."/>
        </authorList>
    </citation>
    <scope>NUCLEOTIDE SEQUENCE [LARGE SCALE GENOMIC DNA]</scope>
    <source>
        <strain evidence="3">DSM 22623</strain>
    </source>
</reference>
<name>A0A1M6L1T4_9FLAO</name>
<dbReference type="EMBL" id="FQYP01000013">
    <property type="protein sequence ID" value="SHJ65190.1"/>
    <property type="molecule type" value="Genomic_DNA"/>
</dbReference>